<keyword evidence="5" id="KW-1278">Translocase</keyword>
<dbReference type="PROSITE" id="PS50253">
    <property type="entry name" value="COX3"/>
    <property type="match status" value="1"/>
</dbReference>
<comment type="function">
    <text evidence="8">Component of the cytochrome c oxidase, the last enzyme in the mitochondrial electron transport chain which drives oxidative phosphorylation. The respiratory chain contains 3 multisubunit complexes succinate dehydrogenase (complex II, CII), ubiquinol-cytochrome c oxidoreductase (cytochrome b-c1 complex, complex III, CIII) and cytochrome c oxidase (complex IV, CIV), that cooperate to transfer electrons derived from NADH and succinate to molecular oxygen, creating an electrochemical gradient over the inner membrane that drives transmembrane transport and the ATP synthase. Cytochrome c oxidase is the component of the respiratory chain that catalyzes the reduction of oxygen to water. Electrons originating from reduced cytochrome c in the intermembrane space (IMS) are transferred via the dinuclear copper A center (CU(A)) of subunit 2 and heme A of subunit 1 to the active site in subunit 1, a binuclear center (BNC) formed by heme A3 and copper B (CU(B)). The BNC reduces molecular oxygen to 2 water molecules using 4 electrons from cytochrome c in the IMS and 4 protons from the mitochondrial matrix.</text>
</comment>
<keyword evidence="8 11" id="KW-0496">Mitochondrion</keyword>
<dbReference type="PANTHER" id="PTHR11403:SF7">
    <property type="entry name" value="CYTOCHROME C OXIDASE SUBUNIT 3"/>
    <property type="match status" value="1"/>
</dbReference>
<dbReference type="GO" id="GO:0005739">
    <property type="term" value="C:mitochondrion"/>
    <property type="evidence" value="ECO:0007669"/>
    <property type="project" value="TreeGrafter"/>
</dbReference>
<evidence type="ECO:0000256" key="4">
    <source>
        <dbReference type="ARBA" id="ARBA00022692"/>
    </source>
</evidence>
<feature type="transmembrane region" description="Helical" evidence="9">
    <location>
        <begin position="157"/>
        <end position="177"/>
    </location>
</feature>
<evidence type="ECO:0000259" key="10">
    <source>
        <dbReference type="PROSITE" id="PS50253"/>
    </source>
</evidence>
<feature type="transmembrane region" description="Helical" evidence="9">
    <location>
        <begin position="238"/>
        <end position="258"/>
    </location>
</feature>
<dbReference type="SUPFAM" id="SSF81452">
    <property type="entry name" value="Cytochrome c oxidase subunit III-like"/>
    <property type="match status" value="1"/>
</dbReference>
<feature type="transmembrane region" description="Helical" evidence="9">
    <location>
        <begin position="12"/>
        <end position="33"/>
    </location>
</feature>
<evidence type="ECO:0000256" key="6">
    <source>
        <dbReference type="ARBA" id="ARBA00022989"/>
    </source>
</evidence>
<evidence type="ECO:0000256" key="8">
    <source>
        <dbReference type="RuleBase" id="RU003375"/>
    </source>
</evidence>
<keyword evidence="6 9" id="KW-1133">Transmembrane helix</keyword>
<feature type="transmembrane region" description="Helical" evidence="9">
    <location>
        <begin position="197"/>
        <end position="218"/>
    </location>
</feature>
<dbReference type="InterPro" id="IPR024791">
    <property type="entry name" value="Cyt_c/ubiquinol_Oxase_su3"/>
</dbReference>
<comment type="subcellular location">
    <subcellularLocation>
        <location evidence="1">Membrane</location>
        <topology evidence="1">Multi-pass membrane protein</topology>
    </subcellularLocation>
</comment>
<evidence type="ECO:0000256" key="2">
    <source>
        <dbReference type="ARBA" id="ARBA00010581"/>
    </source>
</evidence>
<comment type="similarity">
    <text evidence="2 8">Belongs to the cytochrome c oxidase subunit 3 family.</text>
</comment>
<dbReference type="Gene3D" id="1.10.287.70">
    <property type="match status" value="1"/>
</dbReference>
<keyword evidence="4 8" id="KW-0812">Transmembrane</keyword>
<gene>
    <name evidence="11" type="primary">cox3</name>
</gene>
<dbReference type="EMBL" id="FJ975144">
    <property type="protein sequence ID" value="ACR55900.1"/>
    <property type="molecule type" value="Genomic_DNA"/>
</dbReference>
<proteinExistence type="inferred from homology"/>
<dbReference type="FunFam" id="1.20.120.80:FF:000002">
    <property type="entry name" value="Cytochrome c oxidase subunit 3"/>
    <property type="match status" value="1"/>
</dbReference>
<keyword evidence="7 9" id="KW-0472">Membrane</keyword>
<dbReference type="InterPro" id="IPR035973">
    <property type="entry name" value="Cyt_c_oxidase_su3-like_sf"/>
</dbReference>
<dbReference type="GO" id="GO:0006123">
    <property type="term" value="P:mitochondrial electron transport, cytochrome c to oxygen"/>
    <property type="evidence" value="ECO:0007669"/>
    <property type="project" value="TreeGrafter"/>
</dbReference>
<name>C7BG52_9ANNE</name>
<evidence type="ECO:0000313" key="11">
    <source>
        <dbReference type="EMBL" id="ACR55900.1"/>
    </source>
</evidence>
<dbReference type="GO" id="GO:0016020">
    <property type="term" value="C:membrane"/>
    <property type="evidence" value="ECO:0007669"/>
    <property type="project" value="UniProtKB-SubCell"/>
</dbReference>
<dbReference type="Pfam" id="PF00510">
    <property type="entry name" value="COX3"/>
    <property type="match status" value="1"/>
</dbReference>
<feature type="transmembrane region" description="Helical" evidence="9">
    <location>
        <begin position="112"/>
        <end position="136"/>
    </location>
</feature>
<evidence type="ECO:0000256" key="7">
    <source>
        <dbReference type="ARBA" id="ARBA00023136"/>
    </source>
</evidence>
<evidence type="ECO:0000256" key="1">
    <source>
        <dbReference type="ARBA" id="ARBA00004141"/>
    </source>
</evidence>
<feature type="domain" description="Heme-copper oxidase subunit III family profile" evidence="10">
    <location>
        <begin position="2"/>
        <end position="259"/>
    </location>
</feature>
<feature type="transmembrane region" description="Helical" evidence="9">
    <location>
        <begin position="77"/>
        <end position="100"/>
    </location>
</feature>
<sequence length="259" mass="30477">MIRQPYHLVEYSPWPLMMGMNMLMLSVSMAYWFHSSVYLYTYISMALTMVVMCQWWRDTIRESTFLGCHNLNVMGGIKIGMVLFILSEVMFFMAFFWSYFHSSLSPVAEIGMVWPPMGILIINPMFMPLLNTIILLSSGATITFSHYSLLHNKKNEMLKMLMITILLGIYFSILQLIEYKDVSFSFSDSVYGSTFYIATGFHGMHVIIGTIFLVISFIRQKCYTFKYNHHIGFEMAVWYWHFVDVVWIFLFISIYWWGS</sequence>
<reference evidence="11" key="1">
    <citation type="journal article" date="2009" name="BMC Evol. Biol.">
        <title>On the phylogenetic position of Myzostomida: can 77 genes get it wrong?</title>
        <authorList>
            <person name="Bleidorn C."/>
            <person name="Podsiadlowski L."/>
            <person name="Zhong M."/>
            <person name="Eeckhaut I."/>
            <person name="Hartmann S."/>
            <person name="Halanych K.M."/>
            <person name="Tiedemann R."/>
        </authorList>
    </citation>
    <scope>NUCLEOTIDE SEQUENCE</scope>
</reference>
<dbReference type="InterPro" id="IPR013833">
    <property type="entry name" value="Cyt_c_oxidase_su3_a-hlx"/>
</dbReference>
<protein>
    <recommendedName>
        <fullName evidence="3 8">Cytochrome c oxidase subunit 3</fullName>
    </recommendedName>
</protein>
<dbReference type="CDD" id="cd01665">
    <property type="entry name" value="Cyt_c_Oxidase_III"/>
    <property type="match status" value="1"/>
</dbReference>
<dbReference type="GO" id="GO:0004129">
    <property type="term" value="F:cytochrome-c oxidase activity"/>
    <property type="evidence" value="ECO:0007669"/>
    <property type="project" value="InterPro"/>
</dbReference>
<organism evidence="11">
    <name type="scientific">Endomyzostoma sp. MZ-2009</name>
    <dbReference type="NCBI Taxonomy" id="644517"/>
    <lineage>
        <taxon>Eukaryota</taxon>
        <taxon>Metazoa</taxon>
        <taxon>Spiralia</taxon>
        <taxon>Lophotrochozoa</taxon>
        <taxon>Annelida</taxon>
        <taxon>Myzostomida</taxon>
        <taxon>Endomyzostomatidae</taxon>
        <taxon>Endomyzostoma</taxon>
    </lineage>
</organism>
<geneLocation type="mitochondrion" evidence="11"/>
<accession>C7BG52</accession>
<dbReference type="Gene3D" id="1.20.120.80">
    <property type="entry name" value="Cytochrome c oxidase, subunit III, four-helix bundle"/>
    <property type="match status" value="1"/>
</dbReference>
<reference evidence="11" key="2">
    <citation type="submission" date="2009-04" db="EMBL/GenBank/DDBJ databases">
        <title>Two group II introns and their evolutionary origins in Endomyzostoma (Myzostomida) mitochondrial genome.</title>
        <authorList>
            <person name="Zhong M."/>
            <person name="Bleidorn C."/>
            <person name="Halanych K.M."/>
        </authorList>
    </citation>
    <scope>NUCLEOTIDE SEQUENCE</scope>
</reference>
<dbReference type="PANTHER" id="PTHR11403">
    <property type="entry name" value="CYTOCHROME C OXIDASE SUBUNIT III"/>
    <property type="match status" value="1"/>
</dbReference>
<dbReference type="AlphaFoldDB" id="C7BG52"/>
<dbReference type="InterPro" id="IPR000298">
    <property type="entry name" value="Cyt_c_oxidase-like_su3"/>
</dbReference>
<evidence type="ECO:0000256" key="5">
    <source>
        <dbReference type="ARBA" id="ARBA00022967"/>
    </source>
</evidence>
<evidence type="ECO:0000256" key="3">
    <source>
        <dbReference type="ARBA" id="ARBA00015944"/>
    </source>
</evidence>
<feature type="transmembrane region" description="Helical" evidence="9">
    <location>
        <begin position="39"/>
        <end position="56"/>
    </location>
</feature>
<evidence type="ECO:0000256" key="9">
    <source>
        <dbReference type="SAM" id="Phobius"/>
    </source>
</evidence>
<dbReference type="InterPro" id="IPR033945">
    <property type="entry name" value="Cyt_c_oxase_su3_dom"/>
</dbReference>